<accession>A0ABZ3FTU7</accession>
<dbReference type="EMBL" id="CP154795">
    <property type="protein sequence ID" value="XAN08817.1"/>
    <property type="molecule type" value="Genomic_DNA"/>
</dbReference>
<evidence type="ECO:0000313" key="6">
    <source>
        <dbReference type="EMBL" id="XAN08817.1"/>
    </source>
</evidence>
<dbReference type="Pfam" id="PF13305">
    <property type="entry name" value="TetR_C_33"/>
    <property type="match status" value="1"/>
</dbReference>
<dbReference type="SUPFAM" id="SSF48498">
    <property type="entry name" value="Tetracyclin repressor-like, C-terminal domain"/>
    <property type="match status" value="1"/>
</dbReference>
<evidence type="ECO:0000259" key="5">
    <source>
        <dbReference type="PROSITE" id="PS50977"/>
    </source>
</evidence>
<dbReference type="PANTHER" id="PTHR30055">
    <property type="entry name" value="HTH-TYPE TRANSCRIPTIONAL REGULATOR RUTR"/>
    <property type="match status" value="1"/>
</dbReference>
<dbReference type="InterPro" id="IPR025996">
    <property type="entry name" value="MT1864/Rv1816-like_C"/>
</dbReference>
<sequence>MARPRTNDEEVGERLLAEAGRVVATEGIAALSLRALADAANTSTTAIYSLFGGKDGLLLALYTQAFEGFGGAQRAVAETDDPITDLAALGIAYRDWALANPNLFRVMFSGALPADDPTCSVAARDTIGPLVAGVGRALAAGVLSGDHETIVISLWAAVHGFVTLELDGLLPAADPDASIHAVLKAAVSGWR</sequence>
<organism evidence="6 7">
    <name type="scientific">Ammonicoccus fulvus</name>
    <dbReference type="NCBI Taxonomy" id="3138240"/>
    <lineage>
        <taxon>Bacteria</taxon>
        <taxon>Bacillati</taxon>
        <taxon>Actinomycetota</taxon>
        <taxon>Actinomycetes</taxon>
        <taxon>Propionibacteriales</taxon>
        <taxon>Propionibacteriaceae</taxon>
        <taxon>Ammonicoccus</taxon>
    </lineage>
</organism>
<feature type="domain" description="HTH tetR-type" evidence="5">
    <location>
        <begin position="9"/>
        <end position="69"/>
    </location>
</feature>
<reference evidence="6 7" key="1">
    <citation type="submission" date="2024-04" db="EMBL/GenBank/DDBJ databases">
        <title>Isolation of an actinomycete strain from pig manure.</title>
        <authorList>
            <person name="Gong T."/>
            <person name="Yu Z."/>
            <person name="An M."/>
            <person name="Wei C."/>
            <person name="Yang W."/>
            <person name="Liu L."/>
        </authorList>
    </citation>
    <scope>NUCLEOTIDE SEQUENCE [LARGE SCALE GENOMIC DNA]</scope>
    <source>
        <strain evidence="6 7">ZF39</strain>
    </source>
</reference>
<dbReference type="Gene3D" id="1.10.357.10">
    <property type="entry name" value="Tetracycline Repressor, domain 2"/>
    <property type="match status" value="1"/>
</dbReference>
<dbReference type="RefSeq" id="WP_425310245.1">
    <property type="nucleotide sequence ID" value="NZ_CP154795.1"/>
</dbReference>
<protein>
    <submittedName>
        <fullName evidence="6">TetR-like C-terminal domain-containing protein</fullName>
    </submittedName>
</protein>
<evidence type="ECO:0000256" key="3">
    <source>
        <dbReference type="ARBA" id="ARBA00023163"/>
    </source>
</evidence>
<dbReference type="Proteomes" id="UP001442841">
    <property type="component" value="Chromosome"/>
</dbReference>
<dbReference type="SUPFAM" id="SSF46689">
    <property type="entry name" value="Homeodomain-like"/>
    <property type="match status" value="1"/>
</dbReference>
<dbReference type="Pfam" id="PF00440">
    <property type="entry name" value="TetR_N"/>
    <property type="match status" value="1"/>
</dbReference>
<dbReference type="PROSITE" id="PS50977">
    <property type="entry name" value="HTH_TETR_2"/>
    <property type="match status" value="1"/>
</dbReference>
<evidence type="ECO:0000313" key="7">
    <source>
        <dbReference type="Proteomes" id="UP001442841"/>
    </source>
</evidence>
<evidence type="ECO:0000256" key="2">
    <source>
        <dbReference type="ARBA" id="ARBA00023125"/>
    </source>
</evidence>
<dbReference type="InterPro" id="IPR036271">
    <property type="entry name" value="Tet_transcr_reg_TetR-rel_C_sf"/>
</dbReference>
<feature type="DNA-binding region" description="H-T-H motif" evidence="4">
    <location>
        <begin position="32"/>
        <end position="51"/>
    </location>
</feature>
<keyword evidence="7" id="KW-1185">Reference proteome</keyword>
<keyword evidence="3" id="KW-0804">Transcription</keyword>
<evidence type="ECO:0000256" key="4">
    <source>
        <dbReference type="PROSITE-ProRule" id="PRU00335"/>
    </source>
</evidence>
<dbReference type="PANTHER" id="PTHR30055:SF209">
    <property type="entry name" value="POSSIBLE TRANSCRIPTIONAL REGULATORY PROTEIN (PROBABLY TETR-FAMILY)"/>
    <property type="match status" value="1"/>
</dbReference>
<gene>
    <name evidence="6" type="ORF">AADG42_16385</name>
</gene>
<dbReference type="InterPro" id="IPR009057">
    <property type="entry name" value="Homeodomain-like_sf"/>
</dbReference>
<evidence type="ECO:0000256" key="1">
    <source>
        <dbReference type="ARBA" id="ARBA00023015"/>
    </source>
</evidence>
<keyword evidence="1" id="KW-0805">Transcription regulation</keyword>
<dbReference type="InterPro" id="IPR050109">
    <property type="entry name" value="HTH-type_TetR-like_transc_reg"/>
</dbReference>
<dbReference type="InterPro" id="IPR001647">
    <property type="entry name" value="HTH_TetR"/>
</dbReference>
<name>A0ABZ3FTU7_9ACTN</name>
<keyword evidence="2 4" id="KW-0238">DNA-binding</keyword>
<proteinExistence type="predicted"/>